<dbReference type="EMBL" id="JADIKI010000022">
    <property type="protein sequence ID" value="MFK2854942.1"/>
    <property type="molecule type" value="Genomic_DNA"/>
</dbReference>
<organism evidence="1 2">
    <name type="scientific">Dyella humi</name>
    <dbReference type="NCBI Taxonomy" id="1770547"/>
    <lineage>
        <taxon>Bacteria</taxon>
        <taxon>Pseudomonadati</taxon>
        <taxon>Pseudomonadota</taxon>
        <taxon>Gammaproteobacteria</taxon>
        <taxon>Lysobacterales</taxon>
        <taxon>Rhodanobacteraceae</taxon>
        <taxon>Dyella</taxon>
    </lineage>
</organism>
<reference evidence="1 2" key="1">
    <citation type="submission" date="2020-10" db="EMBL/GenBank/DDBJ databases">
        <title>Phylogeny of dyella-like bacteria.</title>
        <authorList>
            <person name="Fu J."/>
        </authorList>
    </citation>
    <scope>NUCLEOTIDE SEQUENCE [LARGE SCALE GENOMIC DNA]</scope>
    <source>
        <strain evidence="1 2">DHG40</strain>
    </source>
</reference>
<protein>
    <submittedName>
        <fullName evidence="1">Uncharacterized protein</fullName>
    </submittedName>
</protein>
<comment type="caution">
    <text evidence="1">The sequence shown here is derived from an EMBL/GenBank/DDBJ whole genome shotgun (WGS) entry which is preliminary data.</text>
</comment>
<dbReference type="Proteomes" id="UP001620409">
    <property type="component" value="Unassembled WGS sequence"/>
</dbReference>
<accession>A0ABW8IIB1</accession>
<evidence type="ECO:0000313" key="1">
    <source>
        <dbReference type="EMBL" id="MFK2854942.1"/>
    </source>
</evidence>
<dbReference type="RefSeq" id="WP_380010368.1">
    <property type="nucleotide sequence ID" value="NZ_JADIKI010000022.1"/>
</dbReference>
<keyword evidence="2" id="KW-1185">Reference proteome</keyword>
<gene>
    <name evidence="1" type="ORF">ISP18_10110</name>
</gene>
<proteinExistence type="predicted"/>
<name>A0ABW8IIB1_9GAMM</name>
<sequence>MEGGSCGTRTDVLDIPRANFGRLILLPLLTMMLPSLAAANTVTYTYTSLSHANEECWWNAVYTPSTYTVIQRQLGYDALNRLVQTLDNYNSTN</sequence>
<evidence type="ECO:0000313" key="2">
    <source>
        <dbReference type="Proteomes" id="UP001620409"/>
    </source>
</evidence>